<dbReference type="Proteomes" id="UP000309340">
    <property type="component" value="Unassembled WGS sequence"/>
</dbReference>
<reference evidence="1 2" key="1">
    <citation type="submission" date="2017-03" db="EMBL/GenBank/DDBJ databases">
        <title>Genomes of endolithic fungi from Antarctica.</title>
        <authorList>
            <person name="Coleine C."/>
            <person name="Masonjones S."/>
            <person name="Stajich J.E."/>
        </authorList>
    </citation>
    <scope>NUCLEOTIDE SEQUENCE [LARGE SCALE GENOMIC DNA]</scope>
    <source>
        <strain evidence="1 2">CCFEE 5184</strain>
    </source>
</reference>
<dbReference type="AlphaFoldDB" id="A0A4V5NB30"/>
<dbReference type="EMBL" id="NAJQ01001742">
    <property type="protein sequence ID" value="TKA53639.1"/>
    <property type="molecule type" value="Genomic_DNA"/>
</dbReference>
<organism evidence="1 2">
    <name type="scientific">Friedmanniomyces simplex</name>
    <dbReference type="NCBI Taxonomy" id="329884"/>
    <lineage>
        <taxon>Eukaryota</taxon>
        <taxon>Fungi</taxon>
        <taxon>Dikarya</taxon>
        <taxon>Ascomycota</taxon>
        <taxon>Pezizomycotina</taxon>
        <taxon>Dothideomycetes</taxon>
        <taxon>Dothideomycetidae</taxon>
        <taxon>Mycosphaerellales</taxon>
        <taxon>Teratosphaeriaceae</taxon>
        <taxon>Friedmanniomyces</taxon>
    </lineage>
</organism>
<gene>
    <name evidence="1" type="ORF">B0A55_13590</name>
</gene>
<evidence type="ECO:0000313" key="1">
    <source>
        <dbReference type="EMBL" id="TKA53639.1"/>
    </source>
</evidence>
<protein>
    <submittedName>
        <fullName evidence="1">Uncharacterized protein</fullName>
    </submittedName>
</protein>
<comment type="caution">
    <text evidence="1">The sequence shown here is derived from an EMBL/GenBank/DDBJ whole genome shotgun (WGS) entry which is preliminary data.</text>
</comment>
<dbReference type="OrthoDB" id="3889241at2759"/>
<evidence type="ECO:0000313" key="2">
    <source>
        <dbReference type="Proteomes" id="UP000309340"/>
    </source>
</evidence>
<keyword evidence="2" id="KW-1185">Reference proteome</keyword>
<sequence>MAPLLSLRDALVGDNKEDCGRISTILLELYELKQERPSLFKRAPYTIKERAANENARFQRMLDFQGPETGTLELLQAHKDEWLSNPSAFWTYAPLLRPVGLEPQAKIVMCYQKAMRLDT</sequence>
<accession>A0A4V5NB30</accession>
<proteinExistence type="predicted"/>
<name>A0A4V5NB30_9PEZI</name>
<feature type="non-terminal residue" evidence="1">
    <location>
        <position position="119"/>
    </location>
</feature>